<dbReference type="Proteomes" id="UP000624404">
    <property type="component" value="Unassembled WGS sequence"/>
</dbReference>
<feature type="region of interest" description="Disordered" evidence="1">
    <location>
        <begin position="144"/>
        <end position="163"/>
    </location>
</feature>
<evidence type="ECO:0000313" key="3">
    <source>
        <dbReference type="EMBL" id="CAD6443664.1"/>
    </source>
</evidence>
<keyword evidence="4" id="KW-1185">Reference proteome</keyword>
<evidence type="ECO:0000313" key="4">
    <source>
        <dbReference type="Proteomes" id="UP000624404"/>
    </source>
</evidence>
<feature type="compositionally biased region" description="Low complexity" evidence="1">
    <location>
        <begin position="12"/>
        <end position="24"/>
    </location>
</feature>
<organism evidence="3 4">
    <name type="scientific">Sclerotinia trifoliorum</name>
    <dbReference type="NCBI Taxonomy" id="28548"/>
    <lineage>
        <taxon>Eukaryota</taxon>
        <taxon>Fungi</taxon>
        <taxon>Dikarya</taxon>
        <taxon>Ascomycota</taxon>
        <taxon>Pezizomycotina</taxon>
        <taxon>Leotiomycetes</taxon>
        <taxon>Helotiales</taxon>
        <taxon>Sclerotiniaceae</taxon>
        <taxon>Sclerotinia</taxon>
    </lineage>
</organism>
<feature type="transmembrane region" description="Helical" evidence="2">
    <location>
        <begin position="170"/>
        <end position="192"/>
    </location>
</feature>
<protein>
    <submittedName>
        <fullName evidence="3">2f4f5dca-bd39-409b-85d7-cf95bb10df68-CDS</fullName>
    </submittedName>
</protein>
<evidence type="ECO:0000256" key="1">
    <source>
        <dbReference type="SAM" id="MobiDB-lite"/>
    </source>
</evidence>
<comment type="caution">
    <text evidence="3">The sequence shown here is derived from an EMBL/GenBank/DDBJ whole genome shotgun (WGS) entry which is preliminary data.</text>
</comment>
<evidence type="ECO:0000256" key="2">
    <source>
        <dbReference type="SAM" id="Phobius"/>
    </source>
</evidence>
<sequence>MTNIPEAFSIDSSSSTHKGSPGSTLWNDTAYSTRTSSQYTMSRNENVSTSLSCLPTSDTALRTGATLLNLSSTHVSNADKNGTVITTKPNIVTVTSVLTFTAVRISVYTVPYSLSDSIYPNYSTSLSTARTVTSSSYLDSASSSHRAASSTSPSPVTSTLPPDTTTDTKLVAWGTSGGVAFILIFAFISWWLRSRRKRASKRSEKPTTISSLSWLPWKQKRKEIPRTSFSTYPFKGMAQPTPNKSGNFMNETWSASLRNYRNLRTMDMAKYGTDTQSRNMAPQHLSGYESDYSRPDEPQALNNNENLTSLGMGLDRNSFGQRMVQRGWDGIHLQSGYVARRDGEIEHDIERWISCGTIFSHGREMHYTCRREERLLV</sequence>
<gene>
    <name evidence="3" type="ORF">SCLTRI_LOCUS3456</name>
</gene>
<keyword evidence="2" id="KW-0472">Membrane</keyword>
<dbReference type="AlphaFoldDB" id="A0A8H2VSX6"/>
<dbReference type="OrthoDB" id="3692311at2759"/>
<reference evidence="3" key="1">
    <citation type="submission" date="2020-10" db="EMBL/GenBank/DDBJ databases">
        <authorList>
            <person name="Kusch S."/>
        </authorList>
    </citation>
    <scope>NUCLEOTIDE SEQUENCE</scope>
    <source>
        <strain evidence="3">SwB9</strain>
    </source>
</reference>
<proteinExistence type="predicted"/>
<feature type="region of interest" description="Disordered" evidence="1">
    <location>
        <begin position="1"/>
        <end position="29"/>
    </location>
</feature>
<keyword evidence="2" id="KW-0812">Transmembrane</keyword>
<accession>A0A8H2VSX6</accession>
<keyword evidence="2" id="KW-1133">Transmembrane helix</keyword>
<dbReference type="EMBL" id="CAJHIA010000010">
    <property type="protein sequence ID" value="CAD6443664.1"/>
    <property type="molecule type" value="Genomic_DNA"/>
</dbReference>
<name>A0A8H2VSX6_9HELO</name>